<dbReference type="EMBL" id="CP022530">
    <property type="protein sequence ID" value="ASP39594.1"/>
    <property type="molecule type" value="Genomic_DNA"/>
</dbReference>
<accession>A0A222FM50</accession>
<dbReference type="KEGG" id="bsan:CHH28_13340"/>
<dbReference type="SUPFAM" id="SSF46785">
    <property type="entry name" value="Winged helix' DNA-binding domain"/>
    <property type="match status" value="1"/>
</dbReference>
<dbReference type="AlphaFoldDB" id="A0A222FM50"/>
<name>A0A222FM50_9GAMM</name>
<gene>
    <name evidence="3" type="ORF">CHH28_13340</name>
</gene>
<feature type="domain" description="Initiator Rep protein WH1" evidence="2">
    <location>
        <begin position="16"/>
        <end position="109"/>
    </location>
</feature>
<proteinExistence type="inferred from homology"/>
<sequence length="137" mass="15341">MSSGDDEVVFLMRDIYSMSKPERQLIALLCTKVGKSKEYDQLYVSWAEWAEVFGNAPGDSPYDTLSAAADSLLHRPPVSKRNAPSVSTMHWVTGAQFFPGDKEISGMMHTILNHIMGDIKVGEEMFNWIVNKKLDGK</sequence>
<organism evidence="3 4">
    <name type="scientific">Bacterioplanes sanyensis</name>
    <dbReference type="NCBI Taxonomy" id="1249553"/>
    <lineage>
        <taxon>Bacteria</taxon>
        <taxon>Pseudomonadati</taxon>
        <taxon>Pseudomonadota</taxon>
        <taxon>Gammaproteobacteria</taxon>
        <taxon>Oceanospirillales</taxon>
        <taxon>Oceanospirillaceae</taxon>
        <taxon>Bacterioplanes</taxon>
    </lineage>
</organism>
<evidence type="ECO:0000256" key="1">
    <source>
        <dbReference type="ARBA" id="ARBA00038283"/>
    </source>
</evidence>
<comment type="similarity">
    <text evidence="1">Belongs to the initiator RepB protein family.</text>
</comment>
<dbReference type="InterPro" id="IPR036390">
    <property type="entry name" value="WH_DNA-bd_sf"/>
</dbReference>
<reference evidence="3 4" key="1">
    <citation type="submission" date="2017-07" db="EMBL/GenBank/DDBJ databases">
        <title>Annotated genome sequence of Bacterioplanes sanyensis isolated from Red Sea.</title>
        <authorList>
            <person name="Rehman Z.U."/>
        </authorList>
    </citation>
    <scope>NUCLEOTIDE SEQUENCE [LARGE SCALE GENOMIC DNA]</scope>
    <source>
        <strain evidence="3 4">NV9</strain>
    </source>
</reference>
<dbReference type="Proteomes" id="UP000202440">
    <property type="component" value="Chromosome"/>
</dbReference>
<evidence type="ECO:0000313" key="4">
    <source>
        <dbReference type="Proteomes" id="UP000202440"/>
    </source>
</evidence>
<evidence type="ECO:0000259" key="2">
    <source>
        <dbReference type="Pfam" id="PF01051"/>
    </source>
</evidence>
<dbReference type="InterPro" id="IPR036388">
    <property type="entry name" value="WH-like_DNA-bd_sf"/>
</dbReference>
<dbReference type="InterPro" id="IPR000525">
    <property type="entry name" value="Initiator_Rep_WH1"/>
</dbReference>
<protein>
    <recommendedName>
        <fullName evidence="2">Initiator Rep protein WH1 domain-containing protein</fullName>
    </recommendedName>
</protein>
<dbReference type="Pfam" id="PF01051">
    <property type="entry name" value="Rep3_N"/>
    <property type="match status" value="1"/>
</dbReference>
<keyword evidence="4" id="KW-1185">Reference proteome</keyword>
<dbReference type="Gene3D" id="1.10.10.10">
    <property type="entry name" value="Winged helix-like DNA-binding domain superfamily/Winged helix DNA-binding domain"/>
    <property type="match status" value="1"/>
</dbReference>
<evidence type="ECO:0000313" key="3">
    <source>
        <dbReference type="EMBL" id="ASP39594.1"/>
    </source>
</evidence>